<dbReference type="SUPFAM" id="SSF53474">
    <property type="entry name" value="alpha/beta-Hydrolases"/>
    <property type="match status" value="1"/>
</dbReference>
<dbReference type="InterPro" id="IPR029058">
    <property type="entry name" value="AB_hydrolase_fold"/>
</dbReference>
<proteinExistence type="predicted"/>
<evidence type="ECO:0000313" key="5">
    <source>
        <dbReference type="RefSeq" id="XP_022833710.1"/>
    </source>
</evidence>
<dbReference type="OrthoDB" id="10039931at2759"/>
<name>A0A9J7ER99_SPOLT</name>
<sequence>MLVFVLFILFCECAFGHDTAVEVDTLDGVVRGYKEGNINYFRGIPYAQVDENNPFADAHPYPHFDEPFVAYDDSVICPQYSGGIKGSIQCLRVNVYTPHDAHPGQPLPVMVFLHGGGFYEGSGSSKDWTPDFLVKRNIILVTVNYRLGPYGNLCIPNTKYNNQGLKDQVLALKWVKRNIGKFAGDPNNIVLFGHSAGSISADLHLLYNNEDLFNKVILQSGQAVTTLINDGTPYKTYAKDIGMSDENIDVDRFIQKLSSINVDTYINNTKHYNFRPCIDGNFITSVPPRKNKQNIKIMVGATDKEMLFLYRDVTSFKSFDFITELDRAFTESVVNEKNIDMIKENYDIKQKNEDKLKDLTIDFGSDLSFNYPTERSIRYYLQNNATVYRYVFKYDGDRNFVKKREHITWPGATHGDELGYLFDIMSSNKITDLHVVDWICLLWTNFAKYGNPTPPPTSHELPITWPPLTATTDNYLQIDKHLSIVNGPYKARMAFWDSFYQQHGQYAKGISLA</sequence>
<dbReference type="GeneID" id="111361548"/>
<feature type="chain" id="PRO_5039886448" evidence="2">
    <location>
        <begin position="17"/>
        <end position="513"/>
    </location>
</feature>
<dbReference type="PANTHER" id="PTHR11559">
    <property type="entry name" value="CARBOXYLESTERASE"/>
    <property type="match status" value="1"/>
</dbReference>
<dbReference type="Pfam" id="PF00135">
    <property type="entry name" value="COesterase"/>
    <property type="match status" value="1"/>
</dbReference>
<dbReference type="KEGG" id="sliu:111361548"/>
<evidence type="ECO:0000259" key="3">
    <source>
        <dbReference type="Pfam" id="PF00135"/>
    </source>
</evidence>
<keyword evidence="1" id="KW-0325">Glycoprotein</keyword>
<keyword evidence="4" id="KW-1185">Reference proteome</keyword>
<gene>
    <name evidence="5" type="primary">LOC111361548</name>
</gene>
<dbReference type="AlphaFoldDB" id="A0A9J7ER99"/>
<dbReference type="Proteomes" id="UP000301870">
    <property type="component" value="Chromosome 3"/>
</dbReference>
<organism evidence="4 5">
    <name type="scientific">Spodoptera litura</name>
    <name type="common">Asian cotton leafworm</name>
    <dbReference type="NCBI Taxonomy" id="69820"/>
    <lineage>
        <taxon>Eukaryota</taxon>
        <taxon>Metazoa</taxon>
        <taxon>Ecdysozoa</taxon>
        <taxon>Arthropoda</taxon>
        <taxon>Hexapoda</taxon>
        <taxon>Insecta</taxon>
        <taxon>Pterygota</taxon>
        <taxon>Neoptera</taxon>
        <taxon>Endopterygota</taxon>
        <taxon>Lepidoptera</taxon>
        <taxon>Glossata</taxon>
        <taxon>Ditrysia</taxon>
        <taxon>Noctuoidea</taxon>
        <taxon>Noctuidae</taxon>
        <taxon>Amphipyrinae</taxon>
        <taxon>Spodoptera</taxon>
    </lineage>
</organism>
<reference evidence="5" key="1">
    <citation type="submission" date="2025-08" db="UniProtKB">
        <authorList>
            <consortium name="RefSeq"/>
        </authorList>
    </citation>
    <scope>IDENTIFICATION</scope>
    <source>
        <strain evidence="5">Ishihara</strain>
        <tissue evidence="5">Whole body</tissue>
    </source>
</reference>
<accession>A0A9J7ER99</accession>
<evidence type="ECO:0000256" key="2">
    <source>
        <dbReference type="SAM" id="SignalP"/>
    </source>
</evidence>
<dbReference type="RefSeq" id="XP_022833710.1">
    <property type="nucleotide sequence ID" value="XM_022977942.1"/>
</dbReference>
<dbReference type="Gene3D" id="3.40.50.1820">
    <property type="entry name" value="alpha/beta hydrolase"/>
    <property type="match status" value="1"/>
</dbReference>
<evidence type="ECO:0000256" key="1">
    <source>
        <dbReference type="ARBA" id="ARBA00023180"/>
    </source>
</evidence>
<dbReference type="InterPro" id="IPR050309">
    <property type="entry name" value="Type-B_Carboxylest/Lipase"/>
</dbReference>
<protein>
    <submittedName>
        <fullName evidence="5">Cholinesterase 1-like</fullName>
    </submittedName>
</protein>
<evidence type="ECO:0000313" key="4">
    <source>
        <dbReference type="Proteomes" id="UP000301870"/>
    </source>
</evidence>
<feature type="domain" description="Carboxylesterase type B" evidence="3">
    <location>
        <begin position="22"/>
        <end position="496"/>
    </location>
</feature>
<dbReference type="InterPro" id="IPR002018">
    <property type="entry name" value="CarbesteraseB"/>
</dbReference>
<keyword evidence="2" id="KW-0732">Signal</keyword>
<feature type="signal peptide" evidence="2">
    <location>
        <begin position="1"/>
        <end position="16"/>
    </location>
</feature>